<evidence type="ECO:0000313" key="3">
    <source>
        <dbReference type="EMBL" id="GIG90398.1"/>
    </source>
</evidence>
<keyword evidence="2" id="KW-0479">Metal-binding</keyword>
<dbReference type="PANTHER" id="PTHR46696">
    <property type="entry name" value="P450, PUTATIVE (EUROFUNG)-RELATED"/>
    <property type="match status" value="1"/>
</dbReference>
<evidence type="ECO:0000256" key="2">
    <source>
        <dbReference type="RuleBase" id="RU000461"/>
    </source>
</evidence>
<dbReference type="PROSITE" id="PS00086">
    <property type="entry name" value="CYTOCHROME_P450"/>
    <property type="match status" value="1"/>
</dbReference>
<keyword evidence="2" id="KW-0408">Iron</keyword>
<protein>
    <submittedName>
        <fullName evidence="3">Cytochrome P450</fullName>
    </submittedName>
</protein>
<proteinExistence type="inferred from homology"/>
<dbReference type="InterPro" id="IPR002397">
    <property type="entry name" value="Cyt_P450_B"/>
</dbReference>
<reference evidence="3 4" key="1">
    <citation type="submission" date="2021-01" db="EMBL/GenBank/DDBJ databases">
        <title>Whole genome shotgun sequence of Plantactinospora endophytica NBRC 110450.</title>
        <authorList>
            <person name="Komaki H."/>
            <person name="Tamura T."/>
        </authorList>
    </citation>
    <scope>NUCLEOTIDE SEQUENCE [LARGE SCALE GENOMIC DNA]</scope>
    <source>
        <strain evidence="3 4">NBRC 110450</strain>
    </source>
</reference>
<keyword evidence="2" id="KW-0349">Heme</keyword>
<keyword evidence="2" id="KW-0503">Monooxygenase</keyword>
<organism evidence="3 4">
    <name type="scientific">Plantactinospora endophytica</name>
    <dbReference type="NCBI Taxonomy" id="673535"/>
    <lineage>
        <taxon>Bacteria</taxon>
        <taxon>Bacillati</taxon>
        <taxon>Actinomycetota</taxon>
        <taxon>Actinomycetes</taxon>
        <taxon>Micromonosporales</taxon>
        <taxon>Micromonosporaceae</taxon>
        <taxon>Plantactinospora</taxon>
    </lineage>
</organism>
<comment type="caution">
    <text evidence="3">The sequence shown here is derived from an EMBL/GenBank/DDBJ whole genome shotgun (WGS) entry which is preliminary data.</text>
</comment>
<keyword evidence="2" id="KW-0560">Oxidoreductase</keyword>
<sequence>MSTAETVTRLDFSSDEFLADPWPIYKELRKSDPVHWSRAFKAFLITKNEDVVAALADRRVVSGFPMRSSRRLFGPTLLDADGPSHRELRAMFMPLFKGAAVRRLRTEVLVPAVDQVLDSISAELGSAGQVEIDFMERVAVGVPYAMVTRLFGLPPEDAAWLRPRVLPLAGAIEFPPTSLDTALAAKAELIDYLVVALADRRPSDRLTLLDLLFPPDRPVDRSLLGTATLFLLAGTETSVATIGKIMYAVLAHGVELAALADDEFRQQVIRETLRWEPPSHTILRYAASDITIRGVDIPRRSALLLSLGSASRDEDVFVDPDSWRPGRPEQRMLAFSAGPHTCLGIQLALAEFDTLFERMSLRFGGVRRSGALDGIRPGFWRLRERGHVFRRPDRLPVVLERRGDAEGIGSDV</sequence>
<dbReference type="SUPFAM" id="SSF48264">
    <property type="entry name" value="Cytochrome P450"/>
    <property type="match status" value="1"/>
</dbReference>
<gene>
    <name evidence="3" type="ORF">Pen02_53340</name>
</gene>
<keyword evidence="4" id="KW-1185">Reference proteome</keyword>
<evidence type="ECO:0000313" key="4">
    <source>
        <dbReference type="Proteomes" id="UP000646749"/>
    </source>
</evidence>
<dbReference type="Pfam" id="PF00067">
    <property type="entry name" value="p450"/>
    <property type="match status" value="1"/>
</dbReference>
<dbReference type="RefSeq" id="WP_203868822.1">
    <property type="nucleotide sequence ID" value="NZ_BONW01000028.1"/>
</dbReference>
<dbReference type="PANTHER" id="PTHR46696:SF1">
    <property type="entry name" value="CYTOCHROME P450 YJIB-RELATED"/>
    <property type="match status" value="1"/>
</dbReference>
<dbReference type="Gene3D" id="1.10.630.10">
    <property type="entry name" value="Cytochrome P450"/>
    <property type="match status" value="1"/>
</dbReference>
<accession>A0ABQ4E6S4</accession>
<dbReference type="Proteomes" id="UP000646749">
    <property type="component" value="Unassembled WGS sequence"/>
</dbReference>
<dbReference type="PRINTS" id="PR00385">
    <property type="entry name" value="P450"/>
</dbReference>
<dbReference type="PRINTS" id="PR00359">
    <property type="entry name" value="BP450"/>
</dbReference>
<dbReference type="InterPro" id="IPR017972">
    <property type="entry name" value="Cyt_P450_CS"/>
</dbReference>
<dbReference type="InterPro" id="IPR001128">
    <property type="entry name" value="Cyt_P450"/>
</dbReference>
<evidence type="ECO:0000256" key="1">
    <source>
        <dbReference type="ARBA" id="ARBA00010617"/>
    </source>
</evidence>
<comment type="similarity">
    <text evidence="1 2">Belongs to the cytochrome P450 family.</text>
</comment>
<dbReference type="InterPro" id="IPR036396">
    <property type="entry name" value="Cyt_P450_sf"/>
</dbReference>
<dbReference type="EMBL" id="BONW01000028">
    <property type="protein sequence ID" value="GIG90398.1"/>
    <property type="molecule type" value="Genomic_DNA"/>
</dbReference>
<name>A0ABQ4E6S4_9ACTN</name>